<comment type="caution">
    <text evidence="1">The sequence shown here is derived from an EMBL/GenBank/DDBJ whole genome shotgun (WGS) entry which is preliminary data.</text>
</comment>
<proteinExistence type="predicted"/>
<dbReference type="Proteomes" id="UP000606653">
    <property type="component" value="Unassembled WGS sequence"/>
</dbReference>
<evidence type="ECO:0000313" key="1">
    <source>
        <dbReference type="EMBL" id="GGN92555.1"/>
    </source>
</evidence>
<keyword evidence="2" id="KW-1185">Reference proteome</keyword>
<gene>
    <name evidence="1" type="ORF">GCM10010969_05170</name>
</gene>
<organism evidence="1 2">
    <name type="scientific">Saccharibacillus kuerlensis</name>
    <dbReference type="NCBI Taxonomy" id="459527"/>
    <lineage>
        <taxon>Bacteria</taxon>
        <taxon>Bacillati</taxon>
        <taxon>Bacillota</taxon>
        <taxon>Bacilli</taxon>
        <taxon>Bacillales</taxon>
        <taxon>Paenibacillaceae</taxon>
        <taxon>Saccharibacillus</taxon>
    </lineage>
</organism>
<protein>
    <submittedName>
        <fullName evidence="1">Uncharacterized protein</fullName>
    </submittedName>
</protein>
<accession>A0ABQ2KWE4</accession>
<name>A0ABQ2KWE4_9BACL</name>
<evidence type="ECO:0000313" key="2">
    <source>
        <dbReference type="Proteomes" id="UP000606653"/>
    </source>
</evidence>
<reference evidence="2" key="1">
    <citation type="journal article" date="2019" name="Int. J. Syst. Evol. Microbiol.">
        <title>The Global Catalogue of Microorganisms (GCM) 10K type strain sequencing project: providing services to taxonomists for standard genome sequencing and annotation.</title>
        <authorList>
            <consortium name="The Broad Institute Genomics Platform"/>
            <consortium name="The Broad Institute Genome Sequencing Center for Infectious Disease"/>
            <person name="Wu L."/>
            <person name="Ma J."/>
        </authorList>
    </citation>
    <scope>NUCLEOTIDE SEQUENCE [LARGE SCALE GENOMIC DNA]</scope>
    <source>
        <strain evidence="2">CGMCC 1.6964</strain>
    </source>
</reference>
<sequence>MSRAEAFRQDQHSVFGHVFVTFFGKARSCACGTKELADFSIRPLHEQPHLIRYSGLAAPRIKMRKEGANQTLDTVGGPGCFRLRTLLR</sequence>
<dbReference type="EMBL" id="BMLN01000001">
    <property type="protein sequence ID" value="GGN92555.1"/>
    <property type="molecule type" value="Genomic_DNA"/>
</dbReference>